<evidence type="ECO:0000256" key="1">
    <source>
        <dbReference type="ARBA" id="ARBA00004123"/>
    </source>
</evidence>
<protein>
    <recommendedName>
        <fullName evidence="12">Pre-rRNA-processing protein RIX1 N-terminal domain-containing protein</fullName>
    </recommendedName>
</protein>
<gene>
    <name evidence="10" type="ORF">PLOB_00019895</name>
</gene>
<feature type="region of interest" description="Disordered" evidence="7">
    <location>
        <begin position="784"/>
        <end position="862"/>
    </location>
</feature>
<dbReference type="SUPFAM" id="SSF48371">
    <property type="entry name" value="ARM repeat"/>
    <property type="match status" value="1"/>
</dbReference>
<dbReference type="Pfam" id="PF08166">
    <property type="entry name" value="PELP1_HEAT"/>
    <property type="match status" value="1"/>
</dbReference>
<organism evidence="10 11">
    <name type="scientific">Porites lobata</name>
    <dbReference type="NCBI Taxonomy" id="104759"/>
    <lineage>
        <taxon>Eukaryota</taxon>
        <taxon>Metazoa</taxon>
        <taxon>Cnidaria</taxon>
        <taxon>Anthozoa</taxon>
        <taxon>Hexacorallia</taxon>
        <taxon>Scleractinia</taxon>
        <taxon>Fungiina</taxon>
        <taxon>Poritidae</taxon>
        <taxon>Porites</taxon>
    </lineage>
</organism>
<dbReference type="PANTHER" id="PTHR34105:SF1">
    <property type="entry name" value="PROLINE-, GLUTAMIC ACID- AND LEUCINE-RICH PROTEIN 1"/>
    <property type="match status" value="1"/>
</dbReference>
<feature type="compositionally biased region" description="Polar residues" evidence="7">
    <location>
        <begin position="805"/>
        <end position="820"/>
    </location>
</feature>
<dbReference type="PANTHER" id="PTHR34105">
    <property type="entry name" value="PROLINE-, GLUTAMIC ACID- AND LEUCINE-RICH PROTEIN 1"/>
    <property type="match status" value="1"/>
</dbReference>
<dbReference type="Proteomes" id="UP001159405">
    <property type="component" value="Unassembled WGS sequence"/>
</dbReference>
<dbReference type="InterPro" id="IPR016024">
    <property type="entry name" value="ARM-type_fold"/>
</dbReference>
<name>A0ABN8RJ53_9CNID</name>
<keyword evidence="6" id="KW-0539">Nucleus</keyword>
<dbReference type="Pfam" id="PF08167">
    <property type="entry name" value="RIX1"/>
    <property type="match status" value="1"/>
</dbReference>
<keyword evidence="4" id="KW-0963">Cytoplasm</keyword>
<evidence type="ECO:0000256" key="3">
    <source>
        <dbReference type="ARBA" id="ARBA00010511"/>
    </source>
</evidence>
<feature type="compositionally biased region" description="Low complexity" evidence="7">
    <location>
        <begin position="611"/>
        <end position="631"/>
    </location>
</feature>
<evidence type="ECO:0000256" key="5">
    <source>
        <dbReference type="ARBA" id="ARBA00022737"/>
    </source>
</evidence>
<evidence type="ECO:0008006" key="12">
    <source>
        <dbReference type="Google" id="ProtNLM"/>
    </source>
</evidence>
<dbReference type="InterPro" id="IPR012583">
    <property type="entry name" value="RIX1_N"/>
</dbReference>
<evidence type="ECO:0000256" key="7">
    <source>
        <dbReference type="SAM" id="MobiDB-lite"/>
    </source>
</evidence>
<feature type="compositionally biased region" description="Acidic residues" evidence="7">
    <location>
        <begin position="833"/>
        <end position="847"/>
    </location>
</feature>
<dbReference type="InterPro" id="IPR012980">
    <property type="entry name" value="PELP1_middle"/>
</dbReference>
<comment type="similarity">
    <text evidence="3">Belongs to the RIX1/PELP1 family.</text>
</comment>
<reference evidence="10 11" key="1">
    <citation type="submission" date="2022-05" db="EMBL/GenBank/DDBJ databases">
        <authorList>
            <consortium name="Genoscope - CEA"/>
            <person name="William W."/>
        </authorList>
    </citation>
    <scope>NUCLEOTIDE SEQUENCE [LARGE SCALE GENOMIC DNA]</scope>
</reference>
<accession>A0ABN8RJ53</accession>
<feature type="region of interest" description="Disordered" evidence="7">
    <location>
        <begin position="598"/>
        <end position="640"/>
    </location>
</feature>
<dbReference type="EMBL" id="CALNXK010000231">
    <property type="protein sequence ID" value="CAH3177855.1"/>
    <property type="molecule type" value="Genomic_DNA"/>
</dbReference>
<keyword evidence="5" id="KW-0677">Repeat</keyword>
<keyword evidence="11" id="KW-1185">Reference proteome</keyword>
<feature type="domain" description="PELP1 middle" evidence="8">
    <location>
        <begin position="520"/>
        <end position="588"/>
    </location>
</feature>
<evidence type="ECO:0000256" key="6">
    <source>
        <dbReference type="ARBA" id="ARBA00023242"/>
    </source>
</evidence>
<sequence length="862" mass="95838">MAAELSTLVASFLDTNPQIYAPLFLECVNSKRHLNNEKIPDDWIGKVHTFLNSKTDSWLGVCLLGVTIEQCDTDTFTKHCASWLRTILQIIQTQERPNITQYCSVLIDKTLQYAVEFSELSRELANSVLPTIISTMLSKKCADISSVLSILSSCVCHFPGPTGPFRNQIENFLLPLLNSTCENTRKDSCHCYALLPRCSRSSSSGKRQLCPWETQWNKIVSAIHKLLDVAYENVEPVLPESSPESTQESETLLLGEIPQVEPGRTYTLVTRCMTLLQCLSVMIREQYFKVVTVPVEATINLVNRIIAVTTNSLKNAVIVESVLLRASIPLIHTSAVDVLSNLITRCRGLILPHCDSVVRMLIQELTWTKQQNPSHGQDKSYRKLRCSVYLCIERLVQLTRSLPEGGGVVAKLVQQMLDDVKPMASQTKLLPTTSTGNQQMSKKAKKRKLQDDVDQLLTGQQKFDTKANEMVTYRALRALSAVLIGSGNDIPQGTFREIQVYIIRLIIQCQQSPYDSFPIPFSSPDCRQALYHVLQCCLLVNSANVPSPVNHAVRLFSEGLQDADLKVSSFCQEALAIANSIIHPRSFPQVCSAAGPLSLSTSEHHPSNGPLSTDFDQSSSVSVTSRSLVQTGNGNSLSQQSILSRGSFEHSNGVGYSEIGQNSLRYTEKHQATESSDVNSSLTSIRNTSVEYEHNTFQKSSVNQNETSNSQADHCIVMDNASQLARIQVSTSSSDSSMPQLLNHEGFIEANKSKALLENTTHEREERDVTTSFYQSAVLRDMHNTFGSSEPKRRRADDSCIGSDQMLNDKQPESTPTSKEQWIGHSKDKECEERGEEATNEDNDETVEMLASFVDSYPDSDE</sequence>
<proteinExistence type="inferred from homology"/>
<evidence type="ECO:0000313" key="11">
    <source>
        <dbReference type="Proteomes" id="UP001159405"/>
    </source>
</evidence>
<evidence type="ECO:0000259" key="9">
    <source>
        <dbReference type="Pfam" id="PF08167"/>
    </source>
</evidence>
<comment type="caution">
    <text evidence="10">The sequence shown here is derived from an EMBL/GenBank/DDBJ whole genome shotgun (WGS) entry which is preliminary data.</text>
</comment>
<evidence type="ECO:0000313" key="10">
    <source>
        <dbReference type="EMBL" id="CAH3177855.1"/>
    </source>
</evidence>
<evidence type="ECO:0000256" key="2">
    <source>
        <dbReference type="ARBA" id="ARBA00004496"/>
    </source>
</evidence>
<comment type="subcellular location">
    <subcellularLocation>
        <location evidence="2">Cytoplasm</location>
    </subcellularLocation>
    <subcellularLocation>
        <location evidence="1">Nucleus</location>
    </subcellularLocation>
</comment>
<evidence type="ECO:0000259" key="8">
    <source>
        <dbReference type="Pfam" id="PF08166"/>
    </source>
</evidence>
<feature type="domain" description="Pre-rRNA-processing protein RIX1 N-terminal" evidence="9">
    <location>
        <begin position="11"/>
        <end position="183"/>
    </location>
</feature>
<evidence type="ECO:0000256" key="4">
    <source>
        <dbReference type="ARBA" id="ARBA00022490"/>
    </source>
</evidence>